<gene>
    <name evidence="3" type="ORF">B8W69_28610</name>
</gene>
<keyword evidence="4" id="KW-1185">Reference proteome</keyword>
<evidence type="ECO:0000256" key="1">
    <source>
        <dbReference type="SAM" id="SignalP"/>
    </source>
</evidence>
<feature type="chain" id="PRO_5010881221" description="DUF732 domain-containing protein" evidence="1">
    <location>
        <begin position="28"/>
        <end position="105"/>
    </location>
</feature>
<dbReference type="AlphaFoldDB" id="A0A1X2KII8"/>
<organism evidence="3 4">
    <name type="scientific">Mycolicibacterium vulneris</name>
    <dbReference type="NCBI Taxonomy" id="547163"/>
    <lineage>
        <taxon>Bacteria</taxon>
        <taxon>Bacillati</taxon>
        <taxon>Actinomycetota</taxon>
        <taxon>Actinomycetes</taxon>
        <taxon>Mycobacteriales</taxon>
        <taxon>Mycobacteriaceae</taxon>
        <taxon>Mycolicibacterium</taxon>
    </lineage>
</organism>
<dbReference type="Proteomes" id="UP000242320">
    <property type="component" value="Unassembled WGS sequence"/>
</dbReference>
<dbReference type="Pfam" id="PF05305">
    <property type="entry name" value="DUF732"/>
    <property type="match status" value="1"/>
</dbReference>
<feature type="domain" description="DUF732" evidence="2">
    <location>
        <begin position="28"/>
        <end position="98"/>
    </location>
</feature>
<dbReference type="EMBL" id="NCXM01000053">
    <property type="protein sequence ID" value="OSC21183.1"/>
    <property type="molecule type" value="Genomic_DNA"/>
</dbReference>
<feature type="signal peptide" evidence="1">
    <location>
        <begin position="1"/>
        <end position="27"/>
    </location>
</feature>
<keyword evidence="1" id="KW-0732">Signal</keyword>
<dbReference type="OrthoDB" id="4749526at2"/>
<accession>A0A1X2KII8</accession>
<comment type="caution">
    <text evidence="3">The sequence shown here is derived from an EMBL/GenBank/DDBJ whole genome shotgun (WGS) entry which is preliminary data.</text>
</comment>
<proteinExistence type="predicted"/>
<dbReference type="InterPro" id="IPR007969">
    <property type="entry name" value="DUF732"/>
</dbReference>
<reference evidence="3 4" key="1">
    <citation type="submission" date="2017-04" db="EMBL/GenBank/DDBJ databases">
        <title>The new phylogeny of genus Mycobacterium.</title>
        <authorList>
            <person name="Tortoli E."/>
            <person name="Trovato A."/>
            <person name="Cirillo D.M."/>
        </authorList>
    </citation>
    <scope>NUCLEOTIDE SEQUENCE [LARGE SCALE GENOMIC DNA]</scope>
    <source>
        <strain evidence="3 4">DSM 45247</strain>
    </source>
</reference>
<sequence length="105" mass="11343">MRMRALAAAFVAVGVTGALLASPMAQADDADFVRAAKALGLVQRSDNLISTAQSACYFLVRNRDPLEVEARIARYTRIDPPSQAHRFFVLAVNTYCPQYAGVVGP</sequence>
<evidence type="ECO:0000313" key="4">
    <source>
        <dbReference type="Proteomes" id="UP000242320"/>
    </source>
</evidence>
<evidence type="ECO:0000259" key="2">
    <source>
        <dbReference type="Pfam" id="PF05305"/>
    </source>
</evidence>
<name>A0A1X2KII8_9MYCO</name>
<evidence type="ECO:0000313" key="3">
    <source>
        <dbReference type="EMBL" id="OSC21183.1"/>
    </source>
</evidence>
<protein>
    <recommendedName>
        <fullName evidence="2">DUF732 domain-containing protein</fullName>
    </recommendedName>
</protein>